<keyword evidence="1" id="KW-0808">Transferase</keyword>
<organism evidence="1 2">
    <name type="scientific">Halarcobacter ebronensis</name>
    <dbReference type="NCBI Taxonomy" id="1462615"/>
    <lineage>
        <taxon>Bacteria</taxon>
        <taxon>Pseudomonadati</taxon>
        <taxon>Campylobacterota</taxon>
        <taxon>Epsilonproteobacteria</taxon>
        <taxon>Campylobacterales</taxon>
        <taxon>Arcobacteraceae</taxon>
        <taxon>Halarcobacter</taxon>
    </lineage>
</organism>
<protein>
    <submittedName>
        <fullName evidence="1">Sulfurtransferase-like selenium metabolism protein YedF</fullName>
    </submittedName>
</protein>
<evidence type="ECO:0000313" key="1">
    <source>
        <dbReference type="EMBL" id="RXK01584.1"/>
    </source>
</evidence>
<dbReference type="InterPro" id="IPR019870">
    <property type="entry name" value="Se_metab_YedF"/>
</dbReference>
<name>A0A4Q1ADW2_9BACT</name>
<keyword evidence="2" id="KW-1185">Reference proteome</keyword>
<gene>
    <name evidence="1" type="primary">yedF</name>
    <name evidence="1" type="ORF">CRV07_15010</name>
</gene>
<dbReference type="RefSeq" id="WP_129088410.1">
    <property type="nucleotide sequence ID" value="NZ_CP053836.1"/>
</dbReference>
<dbReference type="EMBL" id="PDKK01000022">
    <property type="protein sequence ID" value="RXK01584.1"/>
    <property type="molecule type" value="Genomic_DNA"/>
</dbReference>
<dbReference type="OrthoDB" id="9801500at2"/>
<dbReference type="NCBIfam" id="TIGR03527">
    <property type="entry name" value="selenium_YedF"/>
    <property type="match status" value="1"/>
</dbReference>
<reference evidence="1 2" key="1">
    <citation type="submission" date="2017-10" db="EMBL/GenBank/DDBJ databases">
        <title>Genomics of the genus Arcobacter.</title>
        <authorList>
            <person name="Perez-Cataluna A."/>
            <person name="Figueras M.J."/>
        </authorList>
    </citation>
    <scope>NUCLEOTIDE SEQUENCE [LARGE SCALE GENOMIC DNA]</scope>
    <source>
        <strain evidence="1 2">CECT 8441</strain>
    </source>
</reference>
<dbReference type="AlphaFoldDB" id="A0A4Q1ADW2"/>
<evidence type="ECO:0000313" key="2">
    <source>
        <dbReference type="Proteomes" id="UP000289758"/>
    </source>
</evidence>
<comment type="caution">
    <text evidence="1">The sequence shown here is derived from an EMBL/GenBank/DDBJ whole genome shotgun (WGS) entry which is preliminary data.</text>
</comment>
<sequence>MQKDTKGKSVFIKSDKIGEGELGSILIKGFLGAMLEQETLPTKIVCVNSAVLLTTVEENNPVLPILKELEQRGITILSCGTCLDYYDKREDLKVGKPGNAIETIAMLLNEDVVSL</sequence>
<dbReference type="SUPFAM" id="SSF75169">
    <property type="entry name" value="DsrEFH-like"/>
    <property type="match status" value="1"/>
</dbReference>
<dbReference type="InterPro" id="IPR027396">
    <property type="entry name" value="DsrEFH-like"/>
</dbReference>
<accession>A0A4Q1ADW2</accession>
<dbReference type="GO" id="GO:0016740">
    <property type="term" value="F:transferase activity"/>
    <property type="evidence" value="ECO:0007669"/>
    <property type="project" value="UniProtKB-KW"/>
</dbReference>
<dbReference type="Proteomes" id="UP000289758">
    <property type="component" value="Unassembled WGS sequence"/>
</dbReference>
<proteinExistence type="predicted"/>